<feature type="region of interest" description="Disordered" evidence="1">
    <location>
        <begin position="1"/>
        <end position="21"/>
    </location>
</feature>
<evidence type="ECO:0000313" key="2">
    <source>
        <dbReference type="EMBL" id="MDP9651093.1"/>
    </source>
</evidence>
<dbReference type="Proteomes" id="UP001229486">
    <property type="component" value="Unassembled WGS sequence"/>
</dbReference>
<proteinExistence type="predicted"/>
<name>A0AB73IM75_9BURK</name>
<dbReference type="RefSeq" id="WP_392395801.1">
    <property type="nucleotide sequence ID" value="NZ_JAURTK010000015.1"/>
</dbReference>
<dbReference type="AlphaFoldDB" id="A0AB73IM75"/>
<dbReference type="EMBL" id="JAURTK010000015">
    <property type="protein sequence ID" value="MDP9651093.1"/>
    <property type="molecule type" value="Genomic_DNA"/>
</dbReference>
<evidence type="ECO:0000313" key="3">
    <source>
        <dbReference type="Proteomes" id="UP001229486"/>
    </source>
</evidence>
<reference evidence="2" key="1">
    <citation type="submission" date="2023-07" db="EMBL/GenBank/DDBJ databases">
        <title>Sorghum-associated microbial communities from plants grown in Nebraska, USA.</title>
        <authorList>
            <person name="Schachtman D."/>
        </authorList>
    </citation>
    <scope>NUCLEOTIDE SEQUENCE</scope>
    <source>
        <strain evidence="2">DS1061</strain>
    </source>
</reference>
<accession>A0AB73IM75</accession>
<comment type="caution">
    <text evidence="2">The sequence shown here is derived from an EMBL/GenBank/DDBJ whole genome shotgun (WGS) entry which is preliminary data.</text>
</comment>
<gene>
    <name evidence="2" type="ORF">J2793_006568</name>
</gene>
<sequence>MQELTATVKHNTETHSRATNQQNAAVVEQASPAAQAMAEQSSSLREAVRFSGSPSAPVCSRPSRYCARFHTLEPSCPSVQTTRFESYRVLPNVLIDDRLNRIPNISHNKKLRDRKTCCDAVAAYAREVTATTRISYHHVADLKCRSAVRAWPSILAM</sequence>
<evidence type="ECO:0000256" key="1">
    <source>
        <dbReference type="SAM" id="MobiDB-lite"/>
    </source>
</evidence>
<organism evidence="2 3">
    <name type="scientific">Paraburkholderia caledonica</name>
    <dbReference type="NCBI Taxonomy" id="134536"/>
    <lineage>
        <taxon>Bacteria</taxon>
        <taxon>Pseudomonadati</taxon>
        <taxon>Pseudomonadota</taxon>
        <taxon>Betaproteobacteria</taxon>
        <taxon>Burkholderiales</taxon>
        <taxon>Burkholderiaceae</taxon>
        <taxon>Paraburkholderia</taxon>
    </lineage>
</organism>
<protein>
    <submittedName>
        <fullName evidence="2">Uncharacterized protein</fullName>
    </submittedName>
</protein>